<comment type="pathway">
    <text evidence="4">Metabolic intermediate biosynthesis; chorismate biosynthesis; chorismate from D-erythrose 4-phosphate and phosphoenolpyruvate: step 1/7.</text>
</comment>
<feature type="binding site" evidence="3">
    <location>
        <begin position="307"/>
        <end position="308"/>
    </location>
    <ligand>
        <name>phosphoenolpyruvate</name>
        <dbReference type="ChEBI" id="CHEBI:58702"/>
    </ligand>
</feature>
<dbReference type="GO" id="GO:0003849">
    <property type="term" value="F:3-deoxy-7-phosphoheptulonate synthase activity"/>
    <property type="evidence" value="ECO:0007669"/>
    <property type="project" value="UniProtKB-EC"/>
</dbReference>
<proteinExistence type="inferred from homology"/>
<protein>
    <recommendedName>
        <fullName evidence="4">Phospho-2-dehydro-3-deoxyheptonate aldolase</fullName>
        <ecNumber evidence="4">2.5.1.54</ecNumber>
    </recommendedName>
</protein>
<dbReference type="InterPro" id="IPR002480">
    <property type="entry name" value="DAHP_synth_2"/>
</dbReference>
<keyword evidence="3" id="KW-0104">Cadmium</keyword>
<organism evidence="6">
    <name type="scientific">Streptomyces albus</name>
    <dbReference type="NCBI Taxonomy" id="1888"/>
    <lineage>
        <taxon>Bacteria</taxon>
        <taxon>Bacillati</taxon>
        <taxon>Actinomycetota</taxon>
        <taxon>Actinomycetes</taxon>
        <taxon>Kitasatosporales</taxon>
        <taxon>Streptomycetaceae</taxon>
        <taxon>Streptomyces</taxon>
    </lineage>
</organism>
<keyword evidence="2 4" id="KW-0808">Transferase</keyword>
<dbReference type="SUPFAM" id="SSF51569">
    <property type="entry name" value="Aldolase"/>
    <property type="match status" value="1"/>
</dbReference>
<dbReference type="AlphaFoldDB" id="L7PK89"/>
<dbReference type="Pfam" id="PF01474">
    <property type="entry name" value="DAHP_synth_2"/>
    <property type="match status" value="1"/>
</dbReference>
<keyword evidence="4" id="KW-0028">Amino-acid biosynthesis</keyword>
<keyword evidence="3" id="KW-0170">Cobalt</keyword>
<reference evidence="6" key="1">
    <citation type="journal article" date="2013" name="J. Am. Chem. Soc.">
        <title>Characterization of streptonigrin biosynthesis reveals a cryptic carboxyl methylation and an unusual oxidative cleavage of a N-C bond.</title>
        <authorList>
            <person name="Xu F."/>
            <person name="Kong D."/>
            <person name="He X."/>
            <person name="Zhang Z."/>
            <person name="Han M."/>
            <person name="Xie X."/>
            <person name="Wang P."/>
            <person name="Cheng H."/>
            <person name="Tao M."/>
            <person name="Zhang L."/>
            <person name="Deng Z."/>
            <person name="Lin S."/>
        </authorList>
    </citation>
    <scope>NUCLEOTIDE SEQUENCE</scope>
    <source>
        <strain evidence="6">CGMCC 4.1223</strain>
    </source>
</reference>
<name>L7PK89_9ACTN</name>
<dbReference type="UniPathway" id="UPA00053">
    <property type="reaction ID" value="UER00084"/>
</dbReference>
<dbReference type="Gene3D" id="3.20.20.70">
    <property type="entry name" value="Aldolase class I"/>
    <property type="match status" value="1"/>
</dbReference>
<dbReference type="PANTHER" id="PTHR21337">
    <property type="entry name" value="PHOSPHO-2-DEHYDRO-3-DEOXYHEPTONATE ALDOLASE 1, 2"/>
    <property type="match status" value="1"/>
</dbReference>
<keyword evidence="3" id="KW-0464">Manganese</keyword>
<evidence type="ECO:0000256" key="1">
    <source>
        <dbReference type="ARBA" id="ARBA00008911"/>
    </source>
</evidence>
<feature type="compositionally biased region" description="Basic and acidic residues" evidence="5">
    <location>
        <begin position="20"/>
        <end position="33"/>
    </location>
</feature>
<comment type="cofactor">
    <cofactor evidence="3">
        <name>Mn(2+)</name>
        <dbReference type="ChEBI" id="CHEBI:29035"/>
    </cofactor>
    <cofactor evidence="3">
        <name>Co(2+)</name>
        <dbReference type="ChEBI" id="CHEBI:48828"/>
    </cofactor>
    <cofactor evidence="3">
        <name>Cd(2+)</name>
        <dbReference type="ChEBI" id="CHEBI:48775"/>
    </cofactor>
    <text evidence="3">Binds 1 divalent cation per subunit. The enzyme is active with manganese, cobalt or cadmium ions.</text>
</comment>
<evidence type="ECO:0000313" key="6">
    <source>
        <dbReference type="EMBL" id="AFW04567.1"/>
    </source>
</evidence>
<evidence type="ECO:0000256" key="3">
    <source>
        <dbReference type="PIRSR" id="PIRSR602480-1"/>
    </source>
</evidence>
<comment type="similarity">
    <text evidence="1 4">Belongs to the class-II DAHP synthase family.</text>
</comment>
<dbReference type="EMBL" id="JQ414024">
    <property type="protein sequence ID" value="AFW04567.1"/>
    <property type="molecule type" value="Genomic_DNA"/>
</dbReference>
<accession>L7PK89</accession>
<evidence type="ECO:0000256" key="4">
    <source>
        <dbReference type="RuleBase" id="RU363071"/>
    </source>
</evidence>
<feature type="binding site" evidence="3">
    <location>
        <position position="435"/>
    </location>
    <ligand>
        <name>Mn(2+)</name>
        <dbReference type="ChEBI" id="CHEBI:29035"/>
    </ligand>
</feature>
<feature type="region of interest" description="Disordered" evidence="5">
    <location>
        <begin position="1"/>
        <end position="74"/>
    </location>
</feature>
<keyword evidence="4" id="KW-0057">Aromatic amino acid biosynthesis</keyword>
<feature type="binding site" evidence="3">
    <location>
        <position position="157"/>
    </location>
    <ligand>
        <name>Mn(2+)</name>
        <dbReference type="ChEBI" id="CHEBI:29035"/>
    </ligand>
</feature>
<dbReference type="EC" id="2.5.1.54" evidence="4"/>
<sequence>MPLCGRAHNTEAQSAGHPIGEADRVAPRHDGFRRQRASNAAGPSGAAAVGQRWRAAMSGRPWPRRSAPDGIRRASPGEITVLTRSSPGDSADDTVLGMPPGPAGQQPPWPDAATVRRVRRRLAALPALLDAEDVLALRTRLAEVAAGGAQVLQAGDCAEDPAECAPGDVVRKAGLLELLAGRMESITGKPVLRVGRLAGQFAKPRSLAVERVGDLELPAYRGHMVNEFEPDAERRRPDPRRLLCGYRLSGTVMRSLGRAGGGTHPHTGARVWTSHEALLLDYEVPMVRRAGTGRAWLSSTHWPWIGERTRQPDGAHVALLAGVVNPVACKVGPTTTTGELLALCARLDPRREAGRLTLIARMGAGEGGGRLAALVAAVRAEGHPVIWLCDPMHGNTFKTPDGFKTRLVPDIVREVRHFRHAVAAGGGVAGGLHLETTPDDVTECVRTQADIPRVGDKYTSLCDPRLSPDQALTVVSAWRG</sequence>
<comment type="catalytic activity">
    <reaction evidence="4">
        <text>D-erythrose 4-phosphate + phosphoenolpyruvate + H2O = 7-phospho-2-dehydro-3-deoxy-D-arabino-heptonate + phosphate</text>
        <dbReference type="Rhea" id="RHEA:14717"/>
        <dbReference type="ChEBI" id="CHEBI:15377"/>
        <dbReference type="ChEBI" id="CHEBI:16897"/>
        <dbReference type="ChEBI" id="CHEBI:43474"/>
        <dbReference type="ChEBI" id="CHEBI:58394"/>
        <dbReference type="ChEBI" id="CHEBI:58702"/>
        <dbReference type="EC" id="2.5.1.54"/>
    </reaction>
</comment>
<dbReference type="PANTHER" id="PTHR21337:SF0">
    <property type="entry name" value="PHOSPHO-2-DEHYDRO-3-DEOXYHEPTONATE ALDOLASE"/>
    <property type="match status" value="1"/>
</dbReference>
<feature type="binding site" evidence="3">
    <location>
        <position position="361"/>
    </location>
    <ligand>
        <name>phosphoenolpyruvate</name>
        <dbReference type="ChEBI" id="CHEBI:58702"/>
    </ligand>
</feature>
<feature type="binding site" evidence="3">
    <location>
        <position position="393"/>
    </location>
    <ligand>
        <name>Mn(2+)</name>
        <dbReference type="ChEBI" id="CHEBI:29035"/>
    </ligand>
</feature>
<dbReference type="GO" id="GO:0008652">
    <property type="term" value="P:amino acid biosynthetic process"/>
    <property type="evidence" value="ECO:0007669"/>
    <property type="project" value="UniProtKB-KW"/>
</dbReference>
<evidence type="ECO:0000256" key="2">
    <source>
        <dbReference type="ARBA" id="ARBA00022679"/>
    </source>
</evidence>
<dbReference type="InterPro" id="IPR013785">
    <property type="entry name" value="Aldolase_TIM"/>
</dbReference>
<evidence type="ECO:0000256" key="5">
    <source>
        <dbReference type="SAM" id="MobiDB-lite"/>
    </source>
</evidence>
<feature type="binding site" evidence="3">
    <location>
        <position position="330"/>
    </location>
    <ligand>
        <name>phosphoenolpyruvate</name>
        <dbReference type="ChEBI" id="CHEBI:58702"/>
    </ligand>
</feature>
<dbReference type="GO" id="GO:0009423">
    <property type="term" value="P:chorismate biosynthetic process"/>
    <property type="evidence" value="ECO:0007669"/>
    <property type="project" value="UniProtKB-UniPathway"/>
</dbReference>
<feature type="binding site" evidence="3">
    <location>
        <position position="196"/>
    </location>
    <ligand>
        <name>phosphoenolpyruvate</name>
        <dbReference type="ChEBI" id="CHEBI:58702"/>
    </ligand>
</feature>
<gene>
    <name evidence="6" type="primary">stnM3</name>
</gene>
<feature type="compositionally biased region" description="Low complexity" evidence="5">
    <location>
        <begin position="37"/>
        <end position="48"/>
    </location>
</feature>
<dbReference type="GO" id="GO:0009073">
    <property type="term" value="P:aromatic amino acid family biosynthetic process"/>
    <property type="evidence" value="ECO:0007669"/>
    <property type="project" value="UniProtKB-KW"/>
</dbReference>
<feature type="binding site" evidence="3">
    <location>
        <position position="463"/>
    </location>
    <ligand>
        <name>Mn(2+)</name>
        <dbReference type="ChEBI" id="CHEBI:29035"/>
    </ligand>
</feature>